<keyword evidence="2" id="KW-1185">Reference proteome</keyword>
<dbReference type="EMBL" id="CAKKNE010000002">
    <property type="protein sequence ID" value="CAH0367260.1"/>
    <property type="molecule type" value="Genomic_DNA"/>
</dbReference>
<dbReference type="Proteomes" id="UP000789595">
    <property type="component" value="Unassembled WGS sequence"/>
</dbReference>
<dbReference type="InterPro" id="IPR036691">
    <property type="entry name" value="Endo/exonu/phosph_ase_sf"/>
</dbReference>
<evidence type="ECO:0000313" key="2">
    <source>
        <dbReference type="Proteomes" id="UP000789595"/>
    </source>
</evidence>
<dbReference type="Gene3D" id="3.60.10.10">
    <property type="entry name" value="Endonuclease/exonuclease/phosphatase"/>
    <property type="match status" value="1"/>
</dbReference>
<organism evidence="1 2">
    <name type="scientific">Pelagomonas calceolata</name>
    <dbReference type="NCBI Taxonomy" id="35677"/>
    <lineage>
        <taxon>Eukaryota</taxon>
        <taxon>Sar</taxon>
        <taxon>Stramenopiles</taxon>
        <taxon>Ochrophyta</taxon>
        <taxon>Pelagophyceae</taxon>
        <taxon>Pelagomonadales</taxon>
        <taxon>Pelagomonadaceae</taxon>
        <taxon>Pelagomonas</taxon>
    </lineage>
</organism>
<gene>
    <name evidence="1" type="ORF">PECAL_2P02740</name>
</gene>
<proteinExistence type="predicted"/>
<dbReference type="OrthoDB" id="10633239at2759"/>
<accession>A0A8J2WGB3</accession>
<evidence type="ECO:0000313" key="1">
    <source>
        <dbReference type="EMBL" id="CAH0367260.1"/>
    </source>
</evidence>
<protein>
    <recommendedName>
        <fullName evidence="3">Endonuclease/exonuclease/phosphatase domain-containing protein</fullName>
    </recommendedName>
</protein>
<dbReference type="AlphaFoldDB" id="A0A8J2WGB3"/>
<name>A0A8J2WGB3_9STRA</name>
<dbReference type="SUPFAM" id="SSF56219">
    <property type="entry name" value="DNase I-like"/>
    <property type="match status" value="1"/>
</dbReference>
<reference evidence="1" key="1">
    <citation type="submission" date="2021-11" db="EMBL/GenBank/DDBJ databases">
        <authorList>
            <consortium name="Genoscope - CEA"/>
            <person name="William W."/>
        </authorList>
    </citation>
    <scope>NUCLEOTIDE SEQUENCE</scope>
</reference>
<evidence type="ECO:0008006" key="3">
    <source>
        <dbReference type="Google" id="ProtNLM"/>
    </source>
</evidence>
<sequence>MLFRRPSRFVALTHNLMDALHLDQLLPRYRRFARAAARHGGVGVALLQEDVDGAADEVARALGLDGVARCPTEPRLATVYDARRYAAVDVRAVPLPALAALAPHERLYIKGGAPETKRALAVRLRARAARPLFTLNLHLDAAGDNAHRAGQLAAAVAAAPPPRRDVLLAGGDTNCFALDRGRQARDLASMLLPLTRAGARDAHARAPADTHFFARTTESGIGHRLARLAGAVGVDAPRRYDVLAAAARVVAAGYLHTPESDHDGAWAALEY</sequence>
<comment type="caution">
    <text evidence="1">The sequence shown here is derived from an EMBL/GenBank/DDBJ whole genome shotgun (WGS) entry which is preliminary data.</text>
</comment>